<dbReference type="InterPro" id="IPR036388">
    <property type="entry name" value="WH-like_DNA-bd_sf"/>
</dbReference>
<evidence type="ECO:0000256" key="4">
    <source>
        <dbReference type="ARBA" id="ARBA00023163"/>
    </source>
</evidence>
<keyword evidence="2" id="KW-0805">Transcription regulation</keyword>
<dbReference type="InterPro" id="IPR036390">
    <property type="entry name" value="WH_DNA-bd_sf"/>
</dbReference>
<protein>
    <submittedName>
        <fullName evidence="6">LysR family transcriptional regulator</fullName>
    </submittedName>
</protein>
<dbReference type="SUPFAM" id="SSF53850">
    <property type="entry name" value="Periplasmic binding protein-like II"/>
    <property type="match status" value="1"/>
</dbReference>
<dbReference type="InterPro" id="IPR037402">
    <property type="entry name" value="YidZ_PBP2"/>
</dbReference>
<dbReference type="Pfam" id="PF03466">
    <property type="entry name" value="LysR_substrate"/>
    <property type="match status" value="1"/>
</dbReference>
<dbReference type="AlphaFoldDB" id="A0AB39SIX5"/>
<evidence type="ECO:0000313" key="6">
    <source>
        <dbReference type="EMBL" id="XDQ67164.1"/>
    </source>
</evidence>
<accession>A0AB39SIX5</accession>
<evidence type="ECO:0000259" key="5">
    <source>
        <dbReference type="PROSITE" id="PS50931"/>
    </source>
</evidence>
<keyword evidence="3" id="KW-0238">DNA-binding</keyword>
<proteinExistence type="inferred from homology"/>
<evidence type="ECO:0000256" key="3">
    <source>
        <dbReference type="ARBA" id="ARBA00023125"/>
    </source>
</evidence>
<gene>
    <name evidence="6" type="ORF">AB5J50_43455</name>
</gene>
<keyword evidence="4" id="KW-0804">Transcription</keyword>
<name>A0AB39SIX5_9ACTN</name>
<reference evidence="6" key="1">
    <citation type="submission" date="2024-07" db="EMBL/GenBank/DDBJ databases">
        <authorList>
            <person name="Yu S.T."/>
        </authorList>
    </citation>
    <scope>NUCLEOTIDE SEQUENCE</scope>
    <source>
        <strain evidence="6">R35</strain>
    </source>
</reference>
<feature type="domain" description="HTH lysR-type" evidence="5">
    <location>
        <begin position="10"/>
        <end position="67"/>
    </location>
</feature>
<dbReference type="CDD" id="cd08417">
    <property type="entry name" value="PBP2_Nitroaromatics_like"/>
    <property type="match status" value="1"/>
</dbReference>
<dbReference type="GO" id="GO:0003700">
    <property type="term" value="F:DNA-binding transcription factor activity"/>
    <property type="evidence" value="ECO:0007669"/>
    <property type="project" value="InterPro"/>
</dbReference>
<dbReference type="InterPro" id="IPR000847">
    <property type="entry name" value="LysR_HTH_N"/>
</dbReference>
<evidence type="ECO:0000256" key="1">
    <source>
        <dbReference type="ARBA" id="ARBA00009437"/>
    </source>
</evidence>
<dbReference type="SUPFAM" id="SSF46785">
    <property type="entry name" value="Winged helix' DNA-binding domain"/>
    <property type="match status" value="1"/>
</dbReference>
<dbReference type="GO" id="GO:0003677">
    <property type="term" value="F:DNA binding"/>
    <property type="evidence" value="ECO:0007669"/>
    <property type="project" value="UniProtKB-KW"/>
</dbReference>
<dbReference type="PANTHER" id="PTHR30118">
    <property type="entry name" value="HTH-TYPE TRANSCRIPTIONAL REGULATOR LEUO-RELATED"/>
    <property type="match status" value="1"/>
</dbReference>
<dbReference type="PROSITE" id="PS50931">
    <property type="entry name" value="HTH_LYSR"/>
    <property type="match status" value="1"/>
</dbReference>
<dbReference type="PRINTS" id="PR00039">
    <property type="entry name" value="HTHLYSR"/>
</dbReference>
<dbReference type="Pfam" id="PF00126">
    <property type="entry name" value="HTH_1"/>
    <property type="match status" value="1"/>
</dbReference>
<dbReference type="EMBL" id="CP163440">
    <property type="protein sequence ID" value="XDQ67164.1"/>
    <property type="molecule type" value="Genomic_DNA"/>
</dbReference>
<organism evidence="6">
    <name type="scientific">Streptomyces sp. R35</name>
    <dbReference type="NCBI Taxonomy" id="3238630"/>
    <lineage>
        <taxon>Bacteria</taxon>
        <taxon>Bacillati</taxon>
        <taxon>Actinomycetota</taxon>
        <taxon>Actinomycetes</taxon>
        <taxon>Kitasatosporales</taxon>
        <taxon>Streptomycetaceae</taxon>
        <taxon>Streptomyces</taxon>
    </lineage>
</organism>
<sequence length="311" mass="33808">MKTGARLASLDLNLLLVLDALLSERNVTRAGLRLSLTQPTVSAALGKLRRHFGDELLVRVGNRYELTPLANRLSDDVAAAVAAVGRVFGAEAEFDPATSDREFMLILSDYATAVLGEAISTALAERAPGVRLCFRPPVVEAAVRQVTETLSTVDGMVLPGDLLEDLPHLDLFDDTWVCVVARDNPAVGDVLTLPQLTELPWVLCYPHPTAGPSALGQFGRLGIEPRVQVVVGSYFGLAPMVAGSSRVALLQSRISTRISRLLDLRVLPCPFDPVPLKETLWWHPRYRDDPAHRWLRGLLADAASTLPPIAF</sequence>
<dbReference type="Gene3D" id="3.40.190.10">
    <property type="entry name" value="Periplasmic binding protein-like II"/>
    <property type="match status" value="2"/>
</dbReference>
<dbReference type="InterPro" id="IPR005119">
    <property type="entry name" value="LysR_subst-bd"/>
</dbReference>
<dbReference type="Gene3D" id="1.10.10.10">
    <property type="entry name" value="Winged helix-like DNA-binding domain superfamily/Winged helix DNA-binding domain"/>
    <property type="match status" value="1"/>
</dbReference>
<evidence type="ECO:0000256" key="2">
    <source>
        <dbReference type="ARBA" id="ARBA00023015"/>
    </source>
</evidence>
<dbReference type="InterPro" id="IPR050389">
    <property type="entry name" value="LysR-type_TF"/>
</dbReference>
<dbReference type="RefSeq" id="WP_369264091.1">
    <property type="nucleotide sequence ID" value="NZ_CP163440.1"/>
</dbReference>
<comment type="similarity">
    <text evidence="1">Belongs to the LysR transcriptional regulatory family.</text>
</comment>
<dbReference type="PANTHER" id="PTHR30118:SF15">
    <property type="entry name" value="TRANSCRIPTIONAL REGULATORY PROTEIN"/>
    <property type="match status" value="1"/>
</dbReference>